<organism evidence="2 3">
    <name type="scientific">Pontimicrobium aquaticum</name>
    <dbReference type="NCBI Taxonomy" id="2565367"/>
    <lineage>
        <taxon>Bacteria</taxon>
        <taxon>Pseudomonadati</taxon>
        <taxon>Bacteroidota</taxon>
        <taxon>Flavobacteriia</taxon>
        <taxon>Flavobacteriales</taxon>
        <taxon>Flavobacteriaceae</taxon>
        <taxon>Pontimicrobium</taxon>
    </lineage>
</organism>
<evidence type="ECO:0000313" key="3">
    <source>
        <dbReference type="Proteomes" id="UP000307657"/>
    </source>
</evidence>
<feature type="transmembrane region" description="Helical" evidence="1">
    <location>
        <begin position="156"/>
        <end position="186"/>
    </location>
</feature>
<sequence length="307" mass="33812">MQRRLIDYFIISLKGLAMGAADAVPGVSGGTIAFISGIYEELINTISGVNFSLITTLKKEGFNAFWKQLNGNFITALLIGIVISFVSFMKLAKYLIEYHPILIWSFFFGLIVASIYFVGKQITNWNFISILGVVIGTIVAYYITTIPASDVNDSPYFLFFAGALAICAMILPGISGSFILVILGAYKTLSDAIHVLDFKKLALFISGAIVGLLSFSHILKWLFKKFHNLTLAILTGFILGSLNKVWPWKKVLSWRTNSKGIEVPLLEKSISPSSFEGNPQVIFAIGLMLIGFLTIILLEKIGSKSMR</sequence>
<dbReference type="EMBL" id="SUPL01000003">
    <property type="protein sequence ID" value="TJY36297.1"/>
    <property type="molecule type" value="Genomic_DNA"/>
</dbReference>
<keyword evidence="1" id="KW-0472">Membrane</keyword>
<evidence type="ECO:0000256" key="1">
    <source>
        <dbReference type="SAM" id="Phobius"/>
    </source>
</evidence>
<feature type="transmembrane region" description="Helical" evidence="1">
    <location>
        <begin position="125"/>
        <end position="144"/>
    </location>
</feature>
<feature type="transmembrane region" description="Helical" evidence="1">
    <location>
        <begin position="201"/>
        <end position="219"/>
    </location>
</feature>
<dbReference type="RefSeq" id="WP_136842291.1">
    <property type="nucleotide sequence ID" value="NZ_SUPL01000003.1"/>
</dbReference>
<dbReference type="Proteomes" id="UP000307657">
    <property type="component" value="Unassembled WGS sequence"/>
</dbReference>
<dbReference type="OrthoDB" id="9793746at2"/>
<dbReference type="Pfam" id="PF04018">
    <property type="entry name" value="VCA0040-like"/>
    <property type="match status" value="1"/>
</dbReference>
<comment type="caution">
    <text evidence="2">The sequence shown here is derived from an EMBL/GenBank/DDBJ whole genome shotgun (WGS) entry which is preliminary data.</text>
</comment>
<accession>A0A4U0EWG2</accession>
<evidence type="ECO:0000313" key="2">
    <source>
        <dbReference type="EMBL" id="TJY36297.1"/>
    </source>
</evidence>
<reference evidence="2 3" key="1">
    <citation type="submission" date="2019-04" db="EMBL/GenBank/DDBJ databases">
        <title>Lacinutrix sp. nov., isolated from marine water.</title>
        <authorList>
            <person name="Kim W."/>
        </authorList>
    </citation>
    <scope>NUCLEOTIDE SEQUENCE [LARGE SCALE GENOMIC DNA]</scope>
    <source>
        <strain evidence="2 3">CAU 1491</strain>
    </source>
</reference>
<proteinExistence type="predicted"/>
<feature type="transmembrane region" description="Helical" evidence="1">
    <location>
        <begin position="69"/>
        <end position="89"/>
    </location>
</feature>
<keyword evidence="1" id="KW-0812">Transmembrane</keyword>
<protein>
    <submittedName>
        <fullName evidence="2">DUF368 domain-containing protein</fullName>
    </submittedName>
</protein>
<dbReference type="PANTHER" id="PTHR37308:SF1">
    <property type="entry name" value="POLYPRENYL-PHOSPHATE TRANSPORTER"/>
    <property type="match status" value="1"/>
</dbReference>
<dbReference type="InterPro" id="IPR007163">
    <property type="entry name" value="VCA0040-like"/>
</dbReference>
<feature type="transmembrane region" description="Helical" evidence="1">
    <location>
        <begin position="281"/>
        <end position="298"/>
    </location>
</feature>
<dbReference type="AlphaFoldDB" id="A0A4U0EWG2"/>
<name>A0A4U0EWG2_9FLAO</name>
<gene>
    <name evidence="2" type="ORF">E5167_06425</name>
</gene>
<keyword evidence="1" id="KW-1133">Transmembrane helix</keyword>
<keyword evidence="3" id="KW-1185">Reference proteome</keyword>
<feature type="transmembrane region" description="Helical" evidence="1">
    <location>
        <begin position="101"/>
        <end position="119"/>
    </location>
</feature>
<dbReference type="PANTHER" id="PTHR37308">
    <property type="entry name" value="INTEGRAL MEMBRANE PROTEIN"/>
    <property type="match status" value="1"/>
</dbReference>